<feature type="compositionally biased region" description="Basic residues" evidence="1">
    <location>
        <begin position="350"/>
        <end position="369"/>
    </location>
</feature>
<gene>
    <name evidence="2" type="primary">Gtf3c1_2</name>
    <name evidence="2" type="ORF">CEXT_771261</name>
</gene>
<comment type="caution">
    <text evidence="2">The sequence shown here is derived from an EMBL/GenBank/DDBJ whole genome shotgun (WGS) entry which is preliminary data.</text>
</comment>
<dbReference type="GO" id="GO:0000127">
    <property type="term" value="C:transcription factor TFIIIC complex"/>
    <property type="evidence" value="ECO:0007669"/>
    <property type="project" value="InterPro"/>
</dbReference>
<dbReference type="InterPro" id="IPR044210">
    <property type="entry name" value="Tfc3-like"/>
</dbReference>
<feature type="compositionally biased region" description="Basic and acidic residues" evidence="1">
    <location>
        <begin position="322"/>
        <end position="346"/>
    </location>
</feature>
<accession>A0AAV4PUE3</accession>
<dbReference type="Proteomes" id="UP001054945">
    <property type="component" value="Unassembled WGS sequence"/>
</dbReference>
<feature type="region of interest" description="Disordered" evidence="1">
    <location>
        <begin position="322"/>
        <end position="369"/>
    </location>
</feature>
<proteinExistence type="predicted"/>
<dbReference type="GO" id="GO:0006384">
    <property type="term" value="P:transcription initiation at RNA polymerase III promoter"/>
    <property type="evidence" value="ECO:0007669"/>
    <property type="project" value="InterPro"/>
</dbReference>
<sequence>MEFICDNSVETSDPHIQVAIDQAKFKYFGASKDSTKKSQSKGNRENSTQAKTVAVTEKTPTAEPVKSFITPKFMRAKTLHIFLYYLVYKHKGKISGSSEQSIYHEDMNWKIHTSFAQSTPSTIAGQRGFGKLLEDEEKAHLPIQCLTRRLRSVLLRDRKYLFSTYEVIENLCRMGLISMGPQYGKKKDNILLYVHKHACIKDTTTAPSAYMYVKADRDYERKLYTFETEDDVHMYWLDLQHIAFNTPLGAGGFDSILFVHLKRNWQSAVSIKPFNASQKINAAPKIQKLLENSEGGAPDRRVRLKRLKHNSLLKQKENKIDTCNTKKENSKQGELEKDTRIRERTYMRTLQKRPARKRAPFMTRKTKQP</sequence>
<dbReference type="GO" id="GO:0003677">
    <property type="term" value="F:DNA binding"/>
    <property type="evidence" value="ECO:0007669"/>
    <property type="project" value="InterPro"/>
</dbReference>
<dbReference type="GO" id="GO:0042791">
    <property type="term" value="P:5S class rRNA transcription by RNA polymerase III"/>
    <property type="evidence" value="ECO:0007669"/>
    <property type="project" value="TreeGrafter"/>
</dbReference>
<dbReference type="PANTHER" id="PTHR15180">
    <property type="entry name" value="GENERAL TRANSCRIPTION FACTOR 3C POLYPEPTIDE 1"/>
    <property type="match status" value="1"/>
</dbReference>
<protein>
    <submittedName>
        <fullName evidence="2">General transcription factor 3C polypeptide 1</fullName>
    </submittedName>
</protein>
<dbReference type="EMBL" id="BPLR01004964">
    <property type="protein sequence ID" value="GIX98817.1"/>
    <property type="molecule type" value="Genomic_DNA"/>
</dbReference>
<reference evidence="2 3" key="1">
    <citation type="submission" date="2021-06" db="EMBL/GenBank/DDBJ databases">
        <title>Caerostris extrusa draft genome.</title>
        <authorList>
            <person name="Kono N."/>
            <person name="Arakawa K."/>
        </authorList>
    </citation>
    <scope>NUCLEOTIDE SEQUENCE [LARGE SCALE GENOMIC DNA]</scope>
</reference>
<evidence type="ECO:0000256" key="1">
    <source>
        <dbReference type="SAM" id="MobiDB-lite"/>
    </source>
</evidence>
<evidence type="ECO:0000313" key="3">
    <source>
        <dbReference type="Proteomes" id="UP001054945"/>
    </source>
</evidence>
<dbReference type="AlphaFoldDB" id="A0AAV4PUE3"/>
<name>A0AAV4PUE3_CAEEX</name>
<keyword evidence="3" id="KW-1185">Reference proteome</keyword>
<organism evidence="2 3">
    <name type="scientific">Caerostris extrusa</name>
    <name type="common">Bark spider</name>
    <name type="synonym">Caerostris bankana</name>
    <dbReference type="NCBI Taxonomy" id="172846"/>
    <lineage>
        <taxon>Eukaryota</taxon>
        <taxon>Metazoa</taxon>
        <taxon>Ecdysozoa</taxon>
        <taxon>Arthropoda</taxon>
        <taxon>Chelicerata</taxon>
        <taxon>Arachnida</taxon>
        <taxon>Araneae</taxon>
        <taxon>Araneomorphae</taxon>
        <taxon>Entelegynae</taxon>
        <taxon>Araneoidea</taxon>
        <taxon>Araneidae</taxon>
        <taxon>Caerostris</taxon>
    </lineage>
</organism>
<dbReference type="PANTHER" id="PTHR15180:SF1">
    <property type="entry name" value="GENERAL TRANSCRIPTION FACTOR 3C POLYPEPTIDE 1"/>
    <property type="match status" value="1"/>
</dbReference>
<evidence type="ECO:0000313" key="2">
    <source>
        <dbReference type="EMBL" id="GIX98817.1"/>
    </source>
</evidence>